<proteinExistence type="predicted"/>
<accession>A0A7U2ESQ8</accession>
<gene>
    <name evidence="2" type="ORF">JI435_021850</name>
</gene>
<dbReference type="PANTHER" id="PTHR24148">
    <property type="entry name" value="ANKYRIN REPEAT DOMAIN-CONTAINING PROTEIN 39 HOMOLOG-RELATED"/>
    <property type="match status" value="1"/>
</dbReference>
<name>A0A7U2ESQ8_PHANO</name>
<evidence type="ECO:0000313" key="3">
    <source>
        <dbReference type="Proteomes" id="UP000663193"/>
    </source>
</evidence>
<dbReference type="EMBL" id="CP069024">
    <property type="protein sequence ID" value="QRC92017.1"/>
    <property type="molecule type" value="Genomic_DNA"/>
</dbReference>
<dbReference type="InterPro" id="IPR052895">
    <property type="entry name" value="HetReg/Transcr_Mod"/>
</dbReference>
<dbReference type="PANTHER" id="PTHR24148:SF73">
    <property type="entry name" value="HET DOMAIN PROTEIN (AFU_ORTHOLOGUE AFUA_8G01020)"/>
    <property type="match status" value="1"/>
</dbReference>
<reference evidence="3" key="1">
    <citation type="journal article" date="2021" name="BMC Genomics">
        <title>Chromosome-level genome assembly and manually-curated proteome of model necrotroph Parastagonospora nodorum Sn15 reveals a genome-wide trove of candidate effector homologs, and redundancy of virulence-related functions within an accessory chromosome.</title>
        <authorList>
            <person name="Bertazzoni S."/>
            <person name="Jones D.A.B."/>
            <person name="Phan H.T."/>
            <person name="Tan K.-C."/>
            <person name="Hane J.K."/>
        </authorList>
    </citation>
    <scope>NUCLEOTIDE SEQUENCE [LARGE SCALE GENOMIC DNA]</scope>
    <source>
        <strain evidence="3">SN15 / ATCC MYA-4574 / FGSC 10173)</strain>
    </source>
</reference>
<dbReference type="Proteomes" id="UP000663193">
    <property type="component" value="Chromosome 2"/>
</dbReference>
<dbReference type="VEuPathDB" id="FungiDB:JI435_021850"/>
<dbReference type="OrthoDB" id="270167at2759"/>
<dbReference type="InterPro" id="IPR010730">
    <property type="entry name" value="HET"/>
</dbReference>
<evidence type="ECO:0000313" key="2">
    <source>
        <dbReference type="EMBL" id="QRC92017.1"/>
    </source>
</evidence>
<dbReference type="AlphaFoldDB" id="A0A7U2ESQ8"/>
<sequence length="703" mass="79693">MTDVLAADASPSSRDATHRKIDEDLFELTLSRENKAELFEEAITELERGSLESASILENLAKWNPSDASRFVQRTASTILDTPFRLIYPTSARSSFDATSGLYARQYLAISYCWGLGDFLRTGYERHGSWPISKPFVEAILADKDHPREGIWMDQLCIDQTSSLDKGKSVAAMDIIYRSCIRLVILLEDVCLDEQEAKLHEEYDNTKRKFETKWVPGETERDVFISFYNKVNAARWWKRAWCLHEFSVNGPWTDKRQCNIIHNATFIVNGPGGSTVKIKWVNLHFIMANALYVLHNFVENPIDRFNGQYIFSGVGRVGNDWDSDLRSSLMARHSRVVRQGSLYLSDRLRVIINMCSLGLAYLGPELDTEDRVLYYSSLLALARGEIYPLVILLDQLEKKPIIFDDKPTWLCRGVGQAHTSIPSFNLKNLQGIHRITTEDIELDMIFFKSPWELVTKENLRTTYTVFPSLIPTVQPAKYTPGKFADPTTSEWSDEDLDQCRRRFLAGCLMNGYAYIARLWEQLKRDVVVASYNDTIFKKLTPHPAFHDAAQELLRQLLPVSELLCIPPSSIFTLEDAHLFLTWLADPRSIYYIGAFTHRLQSTTPGSAQAFVNGLHPKQYTDKGPMNELELAVPIDLLGASCATFRVWILRPGKGETKGSKWRLVGKALLLGEPTLTNEGIPGAGTDETVVSVKRAVVTGWPEE</sequence>
<protein>
    <recommendedName>
        <fullName evidence="1">Heterokaryon incompatibility domain-containing protein</fullName>
    </recommendedName>
</protein>
<evidence type="ECO:0000259" key="1">
    <source>
        <dbReference type="Pfam" id="PF06985"/>
    </source>
</evidence>
<feature type="domain" description="Heterokaryon incompatibility" evidence="1">
    <location>
        <begin position="107"/>
        <end position="245"/>
    </location>
</feature>
<dbReference type="Pfam" id="PF06985">
    <property type="entry name" value="HET"/>
    <property type="match status" value="1"/>
</dbReference>
<keyword evidence="3" id="KW-1185">Reference proteome</keyword>
<organism evidence="2 3">
    <name type="scientific">Phaeosphaeria nodorum (strain SN15 / ATCC MYA-4574 / FGSC 10173)</name>
    <name type="common">Glume blotch fungus</name>
    <name type="synonym">Parastagonospora nodorum</name>
    <dbReference type="NCBI Taxonomy" id="321614"/>
    <lineage>
        <taxon>Eukaryota</taxon>
        <taxon>Fungi</taxon>
        <taxon>Dikarya</taxon>
        <taxon>Ascomycota</taxon>
        <taxon>Pezizomycotina</taxon>
        <taxon>Dothideomycetes</taxon>
        <taxon>Pleosporomycetidae</taxon>
        <taxon>Pleosporales</taxon>
        <taxon>Pleosporineae</taxon>
        <taxon>Phaeosphaeriaceae</taxon>
        <taxon>Parastagonospora</taxon>
    </lineage>
</organism>